<evidence type="ECO:0000256" key="1">
    <source>
        <dbReference type="SAM" id="Phobius"/>
    </source>
</evidence>
<dbReference type="PANTHER" id="PTHR32256:SF17">
    <property type="entry name" value="EGF-LIKE DOMAIN-CONTAINING PROTEIN"/>
    <property type="match status" value="1"/>
</dbReference>
<feature type="domain" description="Prolow-density lipoprotein receptor-related protein 1-like beta-propeller" evidence="2">
    <location>
        <begin position="41"/>
        <end position="323"/>
    </location>
</feature>
<dbReference type="eggNOG" id="COG0823">
    <property type="taxonomic scope" value="Bacteria"/>
</dbReference>
<evidence type="ECO:0000259" key="2">
    <source>
        <dbReference type="Pfam" id="PF16472"/>
    </source>
</evidence>
<accession>D4RZ40</accession>
<dbReference type="InterPro" id="IPR032485">
    <property type="entry name" value="LRP1-like_beta_prop"/>
</dbReference>
<name>D4RZ40_9FIRM</name>
<gene>
    <name evidence="3" type="ORF">BUTYVIB_01105</name>
</gene>
<organism evidence="3 4">
    <name type="scientific">Eshraghiella crossota DSM 2876</name>
    <dbReference type="NCBI Taxonomy" id="511680"/>
    <lineage>
        <taxon>Bacteria</taxon>
        <taxon>Bacillati</taxon>
        <taxon>Bacillota</taxon>
        <taxon>Clostridia</taxon>
        <taxon>Lachnospirales</taxon>
        <taxon>Lachnospiraceae</taxon>
        <taxon>Eshraghiella</taxon>
    </lineage>
</organism>
<dbReference type="AlphaFoldDB" id="D4RZ40"/>
<comment type="caution">
    <text evidence="3">The sequence shown here is derived from an EMBL/GenBank/DDBJ whole genome shotgun (WGS) entry which is preliminary data.</text>
</comment>
<keyword evidence="1" id="KW-0472">Membrane</keyword>
<dbReference type="EMBL" id="ABWN01000026">
    <property type="protein sequence ID" value="EFF68741.1"/>
    <property type="molecule type" value="Genomic_DNA"/>
</dbReference>
<evidence type="ECO:0000313" key="4">
    <source>
        <dbReference type="Proteomes" id="UP000006238"/>
    </source>
</evidence>
<dbReference type="Proteomes" id="UP000006238">
    <property type="component" value="Unassembled WGS sequence"/>
</dbReference>
<dbReference type="HOGENOM" id="CLU_841314_0_0_9"/>
<dbReference type="RefSeq" id="WP_005602419.1">
    <property type="nucleotide sequence ID" value="NZ_GG663522.1"/>
</dbReference>
<dbReference type="Pfam" id="PF16472">
    <property type="entry name" value="DUF5050"/>
    <property type="match status" value="1"/>
</dbReference>
<keyword evidence="4" id="KW-1185">Reference proteome</keyword>
<keyword evidence="1" id="KW-0812">Transmembrane</keyword>
<dbReference type="PANTHER" id="PTHR32256">
    <property type="match status" value="1"/>
</dbReference>
<feature type="transmembrane region" description="Helical" evidence="1">
    <location>
        <begin position="7"/>
        <end position="28"/>
    </location>
</feature>
<proteinExistence type="predicted"/>
<dbReference type="SUPFAM" id="SSF69304">
    <property type="entry name" value="Tricorn protease N-terminal domain"/>
    <property type="match status" value="1"/>
</dbReference>
<reference evidence="3 4" key="1">
    <citation type="submission" date="2010-02" db="EMBL/GenBank/DDBJ databases">
        <authorList>
            <person name="Weinstock G."/>
            <person name="Sodergren E."/>
            <person name="Clifton S."/>
            <person name="Fulton L."/>
            <person name="Fulton B."/>
            <person name="Courtney L."/>
            <person name="Fronick C."/>
            <person name="Harrison M."/>
            <person name="Strong C."/>
            <person name="Farmer C."/>
            <person name="Delahaunty K."/>
            <person name="Markovic C."/>
            <person name="Hall O."/>
            <person name="Minx P."/>
            <person name="Tomlinson C."/>
            <person name="Mitreva M."/>
            <person name="Nelson J."/>
            <person name="Hou S."/>
            <person name="Wollam A."/>
            <person name="Pepin K.H."/>
            <person name="Johnson M."/>
            <person name="Bhonagiri V."/>
            <person name="Zhang X."/>
            <person name="Suruliraj S."/>
            <person name="Warren W."/>
            <person name="Chinwalla A."/>
            <person name="Mardis E.R."/>
            <person name="Wilson R.K."/>
        </authorList>
    </citation>
    <scope>NUCLEOTIDE SEQUENCE [LARGE SCALE GENOMIC DNA]</scope>
    <source>
        <strain evidence="3 4">DSM 2876</strain>
    </source>
</reference>
<protein>
    <recommendedName>
        <fullName evidence="2">Prolow-density lipoprotein receptor-related protein 1-like beta-propeller domain-containing protein</fullName>
    </recommendedName>
</protein>
<dbReference type="GeneID" id="98918973"/>
<keyword evidence="1" id="KW-1133">Transmembrane helix</keyword>
<dbReference type="STRING" id="45851.BHV86_03390"/>
<evidence type="ECO:0000313" key="3">
    <source>
        <dbReference type="EMBL" id="EFF68741.1"/>
    </source>
</evidence>
<dbReference type="InterPro" id="IPR053369">
    <property type="entry name" value="SrfA-induced_signal"/>
</dbReference>
<sequence>MNKKYTKFIIGGSVLLAIIILIIVYHNVTKIDKNSSSTTGNTPGNLLNGGSFCESGGKIYFSNPYDNNKLYSMDSDCSNIKCLTDDDVSYINCAGRYIYYVKNNAKASNTNSLLRGELYGVVRCALNGGRYTTLHTGYSTDLALSGNTLIFNGVLNSKNVTYAINVNGKNEEVLLEDDIANSSVYKGHIYYSKPSSSGTADHSVYSMRVSDGSSISYLNGNTYMASVVNNVLYYIDLDNNYALTSVNLSNNTKKVLTTDKVVLYNVYNDVIYYQEETYDHSFNRMNKDGSNQIKIYDGDITSISCTSKYTFFKMFGSDTLYRVETNGDTAIQKFFVTAD</sequence>